<reference evidence="6 8" key="3">
    <citation type="submission" date="2018-06" db="EMBL/GenBank/DDBJ databases">
        <authorList>
            <consortium name="Pathogen Informatics"/>
            <person name="Doyle S."/>
        </authorList>
    </citation>
    <scope>NUCLEOTIDE SEQUENCE [LARGE SCALE GENOMIC DNA]</scope>
    <source>
        <strain evidence="6 8">NCTC13834</strain>
    </source>
</reference>
<dbReference type="Proteomes" id="UP000240400">
    <property type="component" value="Unassembled WGS sequence"/>
</dbReference>
<dbReference type="InterPro" id="IPR003593">
    <property type="entry name" value="AAA+_ATPase"/>
</dbReference>
<reference evidence="5" key="2">
    <citation type="submission" date="2018-03" db="EMBL/GenBank/DDBJ databases">
        <authorList>
            <person name="Keele B.F."/>
        </authorList>
    </citation>
    <scope>NUCLEOTIDE SEQUENCE</scope>
    <source>
        <strain evidence="5">SNUC 4337</strain>
    </source>
</reference>
<sequence>MTYLLNVQNLSKSYADSDFNLNQINLTIEPHTVVGLIGKNGSGKSTLINTLVGNRFADSGEIQFFDESITNREYTYKEHMGVVFDDLRLPNKLNAKEISKVFANIYRTWDEKHFFDMLENFGLPKERQVKTFSRGMSMKISLSIALSHDSKLLILDEATAGMDVSGREEVLEILEDFVDKGNGILISSHISEDIETLADKLIFMKNGRILLQEQKETLLNDYGVVTFEEGQFDVNQSAVIAYRIHKGSGKALINNKDEIDIAQSIEQIDDATKILMRGELV</sequence>
<dbReference type="CDD" id="cd03230">
    <property type="entry name" value="ABC_DR_subfamily_A"/>
    <property type="match status" value="1"/>
</dbReference>
<dbReference type="PANTHER" id="PTHR42939:SF3">
    <property type="entry name" value="ABC TRANSPORTER ATP-BINDING COMPONENT"/>
    <property type="match status" value="1"/>
</dbReference>
<dbReference type="EMBL" id="UHDS01000001">
    <property type="protein sequence ID" value="SUM56247.1"/>
    <property type="molecule type" value="Genomic_DNA"/>
</dbReference>
<evidence type="ECO:0000313" key="7">
    <source>
        <dbReference type="Proteomes" id="UP000240400"/>
    </source>
</evidence>
<dbReference type="InterPro" id="IPR051782">
    <property type="entry name" value="ABC_Transporter_VariousFunc"/>
</dbReference>
<dbReference type="PROSITE" id="PS50893">
    <property type="entry name" value="ABC_TRANSPORTER_2"/>
    <property type="match status" value="1"/>
</dbReference>
<dbReference type="SUPFAM" id="SSF52540">
    <property type="entry name" value="P-loop containing nucleoside triphosphate hydrolases"/>
    <property type="match status" value="1"/>
</dbReference>
<keyword evidence="2" id="KW-0547">Nucleotide-binding</keyword>
<evidence type="ECO:0000256" key="2">
    <source>
        <dbReference type="ARBA" id="ARBA00022741"/>
    </source>
</evidence>
<dbReference type="GO" id="GO:0005524">
    <property type="term" value="F:ATP binding"/>
    <property type="evidence" value="ECO:0007669"/>
    <property type="project" value="UniProtKB-KW"/>
</dbReference>
<dbReference type="AlphaFoldDB" id="A0A2T4SEE6"/>
<dbReference type="SMART" id="SM00382">
    <property type="entry name" value="AAA"/>
    <property type="match status" value="1"/>
</dbReference>
<dbReference type="Gene3D" id="3.40.50.300">
    <property type="entry name" value="P-loop containing nucleotide triphosphate hydrolases"/>
    <property type="match status" value="1"/>
</dbReference>
<dbReference type="PANTHER" id="PTHR42939">
    <property type="entry name" value="ABC TRANSPORTER ATP-BINDING PROTEIN ALBC-RELATED"/>
    <property type="match status" value="1"/>
</dbReference>
<feature type="domain" description="ABC transporter" evidence="4">
    <location>
        <begin position="5"/>
        <end position="231"/>
    </location>
</feature>
<name>A0A2T4SEE6_9STAP</name>
<evidence type="ECO:0000313" key="8">
    <source>
        <dbReference type="Proteomes" id="UP000254412"/>
    </source>
</evidence>
<proteinExistence type="predicted"/>
<dbReference type="EMBL" id="PZHR01000001">
    <property type="protein sequence ID" value="PTK61035.1"/>
    <property type="molecule type" value="Genomic_DNA"/>
</dbReference>
<dbReference type="OrthoDB" id="9804819at2"/>
<evidence type="ECO:0000256" key="1">
    <source>
        <dbReference type="ARBA" id="ARBA00022448"/>
    </source>
</evidence>
<dbReference type="RefSeq" id="WP_103373239.1">
    <property type="nucleotide sequence ID" value="NZ_BMCF01000003.1"/>
</dbReference>
<dbReference type="InterPro" id="IPR027417">
    <property type="entry name" value="P-loop_NTPase"/>
</dbReference>
<dbReference type="Pfam" id="PF00005">
    <property type="entry name" value="ABC_tran"/>
    <property type="match status" value="1"/>
</dbReference>
<keyword evidence="3 5" id="KW-0067">ATP-binding</keyword>
<keyword evidence="1" id="KW-0813">Transport</keyword>
<dbReference type="GO" id="GO:0016887">
    <property type="term" value="F:ATP hydrolysis activity"/>
    <property type="evidence" value="ECO:0007669"/>
    <property type="project" value="InterPro"/>
</dbReference>
<evidence type="ECO:0000313" key="6">
    <source>
        <dbReference type="EMBL" id="SUM56247.1"/>
    </source>
</evidence>
<gene>
    <name evidence="6" type="primary">ecsA_2</name>
    <name evidence="5" type="ORF">BUZ61_00450</name>
    <name evidence="6" type="ORF">NCTC13834_02655</name>
</gene>
<dbReference type="InterPro" id="IPR003439">
    <property type="entry name" value="ABC_transporter-like_ATP-bd"/>
</dbReference>
<accession>A0A2T4SEE6</accession>
<evidence type="ECO:0000256" key="3">
    <source>
        <dbReference type="ARBA" id="ARBA00022840"/>
    </source>
</evidence>
<organism evidence="5 7">
    <name type="scientific">Staphylococcus nepalensis</name>
    <dbReference type="NCBI Taxonomy" id="214473"/>
    <lineage>
        <taxon>Bacteria</taxon>
        <taxon>Bacillati</taxon>
        <taxon>Bacillota</taxon>
        <taxon>Bacilli</taxon>
        <taxon>Bacillales</taxon>
        <taxon>Staphylococcaceae</taxon>
        <taxon>Staphylococcus</taxon>
    </lineage>
</organism>
<protein>
    <submittedName>
        <fullName evidence="5">ABC transporter ATP-binding protein</fullName>
    </submittedName>
</protein>
<reference evidence="5 7" key="1">
    <citation type="journal article" date="2016" name="Front. Microbiol.">
        <title>Comprehensive Phylogenetic Analysis of Bovine Non-aureus Staphylococci Species Based on Whole-Genome Sequencing.</title>
        <authorList>
            <person name="Naushad S."/>
            <person name="Barkema H.W."/>
            <person name="Luby C."/>
            <person name="Condas L.A."/>
            <person name="Nobrega D.B."/>
            <person name="Carson D.A."/>
            <person name="De Buck J."/>
        </authorList>
    </citation>
    <scope>NUCLEOTIDE SEQUENCE [LARGE SCALE GENOMIC DNA]</scope>
    <source>
        <strain evidence="5 7">SNUC 4337</strain>
    </source>
</reference>
<evidence type="ECO:0000313" key="5">
    <source>
        <dbReference type="EMBL" id="PTK61035.1"/>
    </source>
</evidence>
<evidence type="ECO:0000259" key="4">
    <source>
        <dbReference type="PROSITE" id="PS50893"/>
    </source>
</evidence>
<dbReference type="Proteomes" id="UP000254412">
    <property type="component" value="Unassembled WGS sequence"/>
</dbReference>